<dbReference type="EMBL" id="CDMY01000403">
    <property type="protein sequence ID" value="CEM10203.1"/>
    <property type="molecule type" value="Genomic_DNA"/>
</dbReference>
<name>A0A0G4FB80_VITBC</name>
<dbReference type="Proteomes" id="UP000041254">
    <property type="component" value="Unassembled WGS sequence"/>
</dbReference>
<proteinExistence type="predicted"/>
<keyword evidence="3" id="KW-1185">Reference proteome</keyword>
<gene>
    <name evidence="2" type="ORF">Vbra_14904</name>
</gene>
<dbReference type="VEuPathDB" id="CryptoDB:Vbra_14904"/>
<feature type="region of interest" description="Disordered" evidence="1">
    <location>
        <begin position="1"/>
        <end position="28"/>
    </location>
</feature>
<protein>
    <submittedName>
        <fullName evidence="2">Uncharacterized protein</fullName>
    </submittedName>
</protein>
<evidence type="ECO:0000256" key="1">
    <source>
        <dbReference type="SAM" id="MobiDB-lite"/>
    </source>
</evidence>
<dbReference type="InParanoid" id="A0A0G4FB80"/>
<organism evidence="2 3">
    <name type="scientific">Vitrella brassicaformis (strain CCMP3155)</name>
    <dbReference type="NCBI Taxonomy" id="1169540"/>
    <lineage>
        <taxon>Eukaryota</taxon>
        <taxon>Sar</taxon>
        <taxon>Alveolata</taxon>
        <taxon>Colpodellida</taxon>
        <taxon>Vitrellaceae</taxon>
        <taxon>Vitrella</taxon>
    </lineage>
</organism>
<evidence type="ECO:0000313" key="2">
    <source>
        <dbReference type="EMBL" id="CEM10203.1"/>
    </source>
</evidence>
<dbReference type="PhylomeDB" id="A0A0G4FB80"/>
<sequence>MRFFGIDVSESDLQGPPPSEQERASRRDEAMRRVANKVALGLLVQVRREISIHSYAEVPYEELIIAAAEWVGGPDAAEIKAFPGDIGKVAMLFGMVRQEVKGEARGFYCSLIPLQNKRVAVKIYRPDR</sequence>
<dbReference type="AlphaFoldDB" id="A0A0G4FB80"/>
<accession>A0A0G4FB80</accession>
<reference evidence="2 3" key="1">
    <citation type="submission" date="2014-11" db="EMBL/GenBank/DDBJ databases">
        <authorList>
            <person name="Zhu J."/>
            <person name="Qi W."/>
            <person name="Song R."/>
        </authorList>
    </citation>
    <scope>NUCLEOTIDE SEQUENCE [LARGE SCALE GENOMIC DNA]</scope>
</reference>
<evidence type="ECO:0000313" key="3">
    <source>
        <dbReference type="Proteomes" id="UP000041254"/>
    </source>
</evidence>